<protein>
    <submittedName>
        <fullName evidence="1">Uncharacterized protein</fullName>
    </submittedName>
</protein>
<dbReference type="EMBL" id="JADFFL010000010">
    <property type="protein sequence ID" value="MBE9664256.1"/>
    <property type="molecule type" value="Genomic_DNA"/>
</dbReference>
<dbReference type="AlphaFoldDB" id="A0A929KYY1"/>
<gene>
    <name evidence="1" type="ORF">IRJ16_20415</name>
</gene>
<proteinExistence type="predicted"/>
<dbReference type="RefSeq" id="WP_194113500.1">
    <property type="nucleotide sequence ID" value="NZ_JADFFL010000010.1"/>
</dbReference>
<evidence type="ECO:0000313" key="1">
    <source>
        <dbReference type="EMBL" id="MBE9664256.1"/>
    </source>
</evidence>
<reference evidence="1" key="1">
    <citation type="submission" date="2020-10" db="EMBL/GenBank/DDBJ databases">
        <title>Mucilaginibacter mali sp. nov., isolated from rhizosphere soil of apple orchard.</title>
        <authorList>
            <person name="Lee J.-S."/>
            <person name="Kim H.S."/>
            <person name="Kim J.-S."/>
        </authorList>
    </citation>
    <scope>NUCLEOTIDE SEQUENCE</scope>
    <source>
        <strain evidence="1">KCTC 22746</strain>
    </source>
</reference>
<dbReference type="Proteomes" id="UP000622475">
    <property type="component" value="Unassembled WGS sequence"/>
</dbReference>
<keyword evidence="2" id="KW-1185">Reference proteome</keyword>
<organism evidence="1 2">
    <name type="scientific">Mucilaginibacter myungsuensis</name>
    <dbReference type="NCBI Taxonomy" id="649104"/>
    <lineage>
        <taxon>Bacteria</taxon>
        <taxon>Pseudomonadati</taxon>
        <taxon>Bacteroidota</taxon>
        <taxon>Sphingobacteriia</taxon>
        <taxon>Sphingobacteriales</taxon>
        <taxon>Sphingobacteriaceae</taxon>
        <taxon>Mucilaginibacter</taxon>
    </lineage>
</organism>
<comment type="caution">
    <text evidence="1">The sequence shown here is derived from an EMBL/GenBank/DDBJ whole genome shotgun (WGS) entry which is preliminary data.</text>
</comment>
<sequence length="270" mass="29670">MKNVSTVLLSILAIVLSLFIKETSAQKLPDTQTAGLRAPANIKIDGKLGEWENKFGAYNKTIPLFYTIANDDNNLYIVLHSKNSLITSKILTGGVRLTFNSLKRDKGMVAITFPIVGRNDVANLYKQMPAGSVDANVNNGGQQTRDTQIARVNSKGIESYKLIRIDGVKAIDTLISIYNEEEVRVGLKIDDTHALNYELAIPLKYLSLNEDQRKLFYNIKVLAKVLPPGFEVPIIKTQNGGPPLGAGGVDLRSLSADTDFSSEYIFAKKP</sequence>
<evidence type="ECO:0000313" key="2">
    <source>
        <dbReference type="Proteomes" id="UP000622475"/>
    </source>
</evidence>
<name>A0A929KYY1_9SPHI</name>
<accession>A0A929KYY1</accession>